<dbReference type="InterPro" id="IPR051547">
    <property type="entry name" value="TDP2-like"/>
</dbReference>
<comment type="cofactor">
    <cofactor evidence="1">
        <name>Mn(2+)</name>
        <dbReference type="ChEBI" id="CHEBI:29035"/>
    </cofactor>
</comment>
<dbReference type="GO" id="GO:0070260">
    <property type="term" value="F:5'-tyrosyl-DNA phosphodiesterase activity"/>
    <property type="evidence" value="ECO:0007669"/>
    <property type="project" value="TreeGrafter"/>
</dbReference>
<proteinExistence type="predicted"/>
<dbReference type="InterPro" id="IPR005135">
    <property type="entry name" value="Endo/exonuclease/phosphatase"/>
</dbReference>
<evidence type="ECO:0000256" key="2">
    <source>
        <dbReference type="ARBA" id="ARBA00001946"/>
    </source>
</evidence>
<evidence type="ECO:0000313" key="10">
    <source>
        <dbReference type="EMBL" id="MBB6438280.1"/>
    </source>
</evidence>
<dbReference type="GO" id="GO:0005737">
    <property type="term" value="C:cytoplasm"/>
    <property type="evidence" value="ECO:0007669"/>
    <property type="project" value="TreeGrafter"/>
</dbReference>
<keyword evidence="10" id="KW-0269">Exonuclease</keyword>
<dbReference type="AlphaFoldDB" id="A0A7X0HIG9"/>
<comment type="caution">
    <text evidence="10">The sequence shown here is derived from an EMBL/GenBank/DDBJ whole genome shotgun (WGS) entry which is preliminary data.</text>
</comment>
<evidence type="ECO:0000256" key="5">
    <source>
        <dbReference type="ARBA" id="ARBA00022763"/>
    </source>
</evidence>
<evidence type="ECO:0000256" key="6">
    <source>
        <dbReference type="ARBA" id="ARBA00022801"/>
    </source>
</evidence>
<keyword evidence="7" id="KW-0460">Magnesium</keyword>
<keyword evidence="4" id="KW-0479">Metal-binding</keyword>
<dbReference type="GO" id="GO:0003697">
    <property type="term" value="F:single-stranded DNA binding"/>
    <property type="evidence" value="ECO:0007669"/>
    <property type="project" value="TreeGrafter"/>
</dbReference>
<dbReference type="InterPro" id="IPR036691">
    <property type="entry name" value="Endo/exonu/phosph_ase_sf"/>
</dbReference>
<protein>
    <submittedName>
        <fullName evidence="10">Endonuclease/exonuclease/phosphatase family metal-dependent hydrolase</fullName>
    </submittedName>
</protein>
<comment type="cofactor">
    <cofactor evidence="2">
        <name>Mg(2+)</name>
        <dbReference type="ChEBI" id="CHEBI:18420"/>
    </cofactor>
</comment>
<keyword evidence="10" id="KW-0255">Endonuclease</keyword>
<dbReference type="SUPFAM" id="SSF56219">
    <property type="entry name" value="DNase I-like"/>
    <property type="match status" value="1"/>
</dbReference>
<evidence type="ECO:0000256" key="7">
    <source>
        <dbReference type="ARBA" id="ARBA00022842"/>
    </source>
</evidence>
<dbReference type="GO" id="GO:0004527">
    <property type="term" value="F:exonuclease activity"/>
    <property type="evidence" value="ECO:0007669"/>
    <property type="project" value="UniProtKB-KW"/>
</dbReference>
<dbReference type="GO" id="GO:0004519">
    <property type="term" value="F:endonuclease activity"/>
    <property type="evidence" value="ECO:0007669"/>
    <property type="project" value="UniProtKB-KW"/>
</dbReference>
<dbReference type="Gene3D" id="3.60.10.10">
    <property type="entry name" value="Endonuclease/exonuclease/phosphatase"/>
    <property type="match status" value="1"/>
</dbReference>
<feature type="domain" description="Endonuclease/exonuclease/phosphatase" evidence="9">
    <location>
        <begin position="4"/>
        <end position="261"/>
    </location>
</feature>
<dbReference type="EMBL" id="JACHEM010000013">
    <property type="protein sequence ID" value="MBB6438280.1"/>
    <property type="molecule type" value="Genomic_DNA"/>
</dbReference>
<accession>A0A7X0HIG9</accession>
<keyword evidence="6 10" id="KW-0378">Hydrolase</keyword>
<keyword evidence="11" id="KW-1185">Reference proteome</keyword>
<dbReference type="Proteomes" id="UP000540423">
    <property type="component" value="Unassembled WGS sequence"/>
</dbReference>
<keyword evidence="5" id="KW-0227">DNA damage</keyword>
<name>A0A7X0HIG9_9ACTN</name>
<dbReference type="GO" id="GO:0006302">
    <property type="term" value="P:double-strand break repair"/>
    <property type="evidence" value="ECO:0007669"/>
    <property type="project" value="TreeGrafter"/>
</dbReference>
<dbReference type="Pfam" id="PF03372">
    <property type="entry name" value="Exo_endo_phos"/>
    <property type="match status" value="1"/>
</dbReference>
<keyword evidence="8" id="KW-0234">DNA repair</keyword>
<evidence type="ECO:0000259" key="9">
    <source>
        <dbReference type="Pfam" id="PF03372"/>
    </source>
</evidence>
<evidence type="ECO:0000256" key="1">
    <source>
        <dbReference type="ARBA" id="ARBA00001936"/>
    </source>
</evidence>
<reference evidence="10 11" key="1">
    <citation type="submission" date="2020-08" db="EMBL/GenBank/DDBJ databases">
        <title>Genomic Encyclopedia of Type Strains, Phase IV (KMG-IV): sequencing the most valuable type-strain genomes for metagenomic binning, comparative biology and taxonomic classification.</title>
        <authorList>
            <person name="Goeker M."/>
        </authorList>
    </citation>
    <scope>NUCLEOTIDE SEQUENCE [LARGE SCALE GENOMIC DNA]</scope>
    <source>
        <strain evidence="10 11">DSM 40141</strain>
    </source>
</reference>
<evidence type="ECO:0000256" key="3">
    <source>
        <dbReference type="ARBA" id="ARBA00022722"/>
    </source>
</evidence>
<dbReference type="PANTHER" id="PTHR15822:SF4">
    <property type="entry name" value="TYROSYL-DNA PHOSPHODIESTERASE 2"/>
    <property type="match status" value="1"/>
</dbReference>
<dbReference type="PANTHER" id="PTHR15822">
    <property type="entry name" value="TRAF AND TNF RECEPTOR-ASSOCIATED PROTEIN"/>
    <property type="match status" value="1"/>
</dbReference>
<organism evidence="10 11">
    <name type="scientific">Streptomyces candidus</name>
    <dbReference type="NCBI Taxonomy" id="67283"/>
    <lineage>
        <taxon>Bacteria</taxon>
        <taxon>Bacillati</taxon>
        <taxon>Actinomycetota</taxon>
        <taxon>Actinomycetes</taxon>
        <taxon>Kitasatosporales</taxon>
        <taxon>Streptomycetaceae</taxon>
        <taxon>Streptomyces</taxon>
    </lineage>
</organism>
<dbReference type="GO" id="GO:0046872">
    <property type="term" value="F:metal ion binding"/>
    <property type="evidence" value="ECO:0007669"/>
    <property type="project" value="UniProtKB-KW"/>
</dbReference>
<evidence type="ECO:0000313" key="11">
    <source>
        <dbReference type="Proteomes" id="UP000540423"/>
    </source>
</evidence>
<sequence>MRVLTWNLWWRFGPWDARRKAILAVLREQRPDVVVLQEVWANDEENLAGWLAGELGLDHWTWVRFAEPHYWQRRTGGDTSDIGVAVLSRWPIGEHASVRLPADGAGDNGRMALYARVDSPAGCVPVFTTHLNSAVYDSATRCVQVRALSRFVAEHRGAGAFPAVVAGDFNAWPDSDEIRLMGGYKTAPPVPGQVFVDAWEYAQPGAPWATWDATNGYHTPGPSSRIDYVFLGVPGPGGLGAVRSVARFGHGPVDGVWPSDHAGVRADLETGVAR</sequence>
<evidence type="ECO:0000256" key="8">
    <source>
        <dbReference type="ARBA" id="ARBA00023204"/>
    </source>
</evidence>
<dbReference type="RefSeq" id="WP_185034293.1">
    <property type="nucleotide sequence ID" value="NZ_BNBN01000011.1"/>
</dbReference>
<evidence type="ECO:0000256" key="4">
    <source>
        <dbReference type="ARBA" id="ARBA00022723"/>
    </source>
</evidence>
<gene>
    <name evidence="10" type="ORF">HNQ79_004787</name>
</gene>
<keyword evidence="3" id="KW-0540">Nuclease</keyword>